<name>A0A1X7RLM8_ZYMT9</name>
<dbReference type="AlphaFoldDB" id="A0A1X7RLM8"/>
<accession>A0A1X7RLM8</accession>
<organism evidence="1 2">
    <name type="scientific">Zymoseptoria tritici (strain ST99CH_3D7)</name>
    <dbReference type="NCBI Taxonomy" id="1276538"/>
    <lineage>
        <taxon>Eukaryota</taxon>
        <taxon>Fungi</taxon>
        <taxon>Dikarya</taxon>
        <taxon>Ascomycota</taxon>
        <taxon>Pezizomycotina</taxon>
        <taxon>Dothideomycetes</taxon>
        <taxon>Dothideomycetidae</taxon>
        <taxon>Mycosphaerellales</taxon>
        <taxon>Mycosphaerellaceae</taxon>
        <taxon>Zymoseptoria</taxon>
    </lineage>
</organism>
<sequence length="74" mass="9030">MTKRKKRGYLPSSSTIQINKTPHHRRTLPAIRRTRPPSTRTLRRRKPIILIKCLLFRARKCSRKRRKRRRSCPR</sequence>
<keyword evidence="2" id="KW-1185">Reference proteome</keyword>
<protein>
    <submittedName>
        <fullName evidence="1">Uncharacterized protein</fullName>
    </submittedName>
</protein>
<evidence type="ECO:0000313" key="2">
    <source>
        <dbReference type="Proteomes" id="UP000215127"/>
    </source>
</evidence>
<evidence type="ECO:0000313" key="1">
    <source>
        <dbReference type="EMBL" id="SMQ48120.1"/>
    </source>
</evidence>
<gene>
    <name evidence="1" type="ORF">ZT3D7_G3269</name>
</gene>
<reference evidence="1 2" key="1">
    <citation type="submission" date="2016-06" db="EMBL/GenBank/DDBJ databases">
        <authorList>
            <person name="Kjaerup R.B."/>
            <person name="Dalgaard T.S."/>
            <person name="Juul-Madsen H.R."/>
        </authorList>
    </citation>
    <scope>NUCLEOTIDE SEQUENCE [LARGE SCALE GENOMIC DNA]</scope>
</reference>
<dbReference type="Proteomes" id="UP000215127">
    <property type="component" value="Chromosome 2"/>
</dbReference>
<dbReference type="EMBL" id="LT853693">
    <property type="protein sequence ID" value="SMQ48120.1"/>
    <property type="molecule type" value="Genomic_DNA"/>
</dbReference>
<proteinExistence type="predicted"/>